<accession>A0A1E7FX99</accession>
<keyword evidence="2" id="KW-1185">Reference proteome</keyword>
<dbReference type="EMBL" id="KV784353">
    <property type="protein sequence ID" value="OEU22766.1"/>
    <property type="molecule type" value="Genomic_DNA"/>
</dbReference>
<reference evidence="1 2" key="1">
    <citation type="submission" date="2016-09" db="EMBL/GenBank/DDBJ databases">
        <title>Extensive genetic diversity and differential bi-allelic expression allows diatom success in the polar Southern Ocean.</title>
        <authorList>
            <consortium name="DOE Joint Genome Institute"/>
            <person name="Mock T."/>
            <person name="Otillar R.P."/>
            <person name="Strauss J."/>
            <person name="Dupont C."/>
            <person name="Frickenhaus S."/>
            <person name="Maumus F."/>
            <person name="Mcmullan M."/>
            <person name="Sanges R."/>
            <person name="Schmutz J."/>
            <person name="Toseland A."/>
            <person name="Valas R."/>
            <person name="Veluchamy A."/>
            <person name="Ward B.J."/>
            <person name="Allen A."/>
            <person name="Barry K."/>
            <person name="Falciatore A."/>
            <person name="Ferrante M."/>
            <person name="Fortunato A.E."/>
            <person name="Gloeckner G."/>
            <person name="Gruber A."/>
            <person name="Hipkin R."/>
            <person name="Janech M."/>
            <person name="Kroth P."/>
            <person name="Leese F."/>
            <person name="Lindquist E."/>
            <person name="Lyon B.R."/>
            <person name="Martin J."/>
            <person name="Mayer C."/>
            <person name="Parker M."/>
            <person name="Quesneville H."/>
            <person name="Raymond J."/>
            <person name="Uhlig C."/>
            <person name="Valentin K.U."/>
            <person name="Worden A.Z."/>
            <person name="Armbrust E.V."/>
            <person name="Bowler C."/>
            <person name="Green B."/>
            <person name="Moulton V."/>
            <person name="Van Oosterhout C."/>
            <person name="Grigoriev I."/>
        </authorList>
    </citation>
    <scope>NUCLEOTIDE SEQUENCE [LARGE SCALE GENOMIC DNA]</scope>
    <source>
        <strain evidence="1 2">CCMP1102</strain>
    </source>
</reference>
<organism evidence="1 2">
    <name type="scientific">Fragilariopsis cylindrus CCMP1102</name>
    <dbReference type="NCBI Taxonomy" id="635003"/>
    <lineage>
        <taxon>Eukaryota</taxon>
        <taxon>Sar</taxon>
        <taxon>Stramenopiles</taxon>
        <taxon>Ochrophyta</taxon>
        <taxon>Bacillariophyta</taxon>
        <taxon>Bacillariophyceae</taxon>
        <taxon>Bacillariophycidae</taxon>
        <taxon>Bacillariales</taxon>
        <taxon>Bacillariaceae</taxon>
        <taxon>Fragilariopsis</taxon>
    </lineage>
</organism>
<gene>
    <name evidence="1" type="ORF">FRACYDRAFT_232926</name>
</gene>
<name>A0A1E7FX99_9STRA</name>
<dbReference type="Proteomes" id="UP000095751">
    <property type="component" value="Unassembled WGS sequence"/>
</dbReference>
<evidence type="ECO:0000313" key="2">
    <source>
        <dbReference type="Proteomes" id="UP000095751"/>
    </source>
</evidence>
<protein>
    <submittedName>
        <fullName evidence="1">Uncharacterized protein</fullName>
    </submittedName>
</protein>
<dbReference type="KEGG" id="fcy:FRACYDRAFT_232926"/>
<dbReference type="OrthoDB" id="44916at2759"/>
<sequence length="1868" mass="207887">MHHEQQCTQRPPDEAAYALGKGLAQLNCRGSNDHGNFIDLDGLFPACILFTEQKYLDNYYDDDDDDYDVIFDQLTCTVRAYAHYTRNILENNECNMNSNNNNCNESTTLEDQSLYTKIIAKTYSKLQTQAGRMSMLREFTNVAFVGPKQQHKSPSSSHISFSSSSQVYRYMLTPLLVCCVLSFKKKEPMGNDDSSMTEILFMEGIWRQVYTLIDEEYIDEDCIDGFTNENQRHGEDKATDRLNADIPASASVSQASSSYLLNIIEWLTEMLNLYLLSVPSRKKYLRIASKELAHRWLATVLDVGVFVSQSFPLELATDKVGSSLQITTQVTPVISLTTKHNDHSHYQQQQRLIDWFEGIISESLLRWFALLPSYRVEMGNFWVPLKTLMAIHASQRLLSLECTLKLATMAMCHPIKEDVKEILRLLAIAVDKMTNSRSLHPIAFTILKGLGSIFFRDPVCVSNTKYLLATLTRIKKTNTARHIGSISSRNIATENIVNLIQLFDDEASIDEIMCYFVSCEDNLIDPSSHKFSAIQQAGSLALFGLGLLNNTRHQEAAYTSLRRLLLIYPHLGISVLPVMVDSINSAAIRGDGEYMMEQIEFLSTVVVRDTQCAREIWNLLGKELMREHIPATIRSSIIRLYPKICEANKRLYKRVIESMGNMMSITDSCGSSIRDDGNLEIHLAIAATTADLARDAFIRDATDVISWLQNFITDAGWVRLTSPLDREDAPEKAALIHYSIMALHFLVVSDELDFKLVLVVLGKRLCSINNLEEVSKLPHIVLEALVILLGDGESEEEDDSDEDNDRLKAVGVSLQISRSVETLIGLWSHKCLRPELLSDPTIRTTIFRCQQNILNSLTKYSFKALGVDEEVIQTESIAASSSDDKSGTINKTQSGARYNDLKDLISGGIETANMLELHEGASASKCQEDTSEKVSTDFPSSLLAFISKILKLEEDALGSSLWQKRHSIREKNSKKKIGRGNVHSVLSGMVSAISVSEPLEKLLRDIQERRSDSPDSMYMFSSTIAMLIPTILGPGDYDSYIKDISNDVWEAYHSHTFEEPDVAKLCLGFVGVCEVLLGTTDRLIEIVNCLEKSVAGYGGLPSFGAYYALSVIAQACGSTSKKETIESQDNLGFIQLVERILIFLINELSKCIKGSQSCIDILVTSIKKKTISAEGIDVLNTSTRESLKISESKTRAATFVFIALGICLPTLTEINDRLLLHVLSFLECIEWGCGKGFSLHSVLRVCCQSGILEKREIKEKYEKYLKILQEGVEQGNVGLDDISYAMTAIKSKTVPHFLEAGRTLSLISAVSSISSIPCLGQGTHGLLTDSPCLLESATRADITTVVQLVSNGSIDNEQNRCSHQMATTLCGFLASLTIVNGSDQKDNSTVVGDNQMDQLAATQLPDAHIGTGLDIVMTSLQINVKDQNNLQKHPKIGLVVLLGCLEVLSLPAQFSVFLLEILSKENDSVKIACIKLLLSQMKGRPRAVFDGREFVNSALKISKMPIITMRKLLGEKEAAEVFIESIGEMLSKFISHEVDTVIENIFRFCTSLIDRNSTLIVRFFRSINRLLHQAAADDKSPRFSPKLLKSIQIFLEQKAFLGLCDTYNTTSATEGVSSDQITNIIDAYADCLIELPDTLLFENKLSSAQDCDSFSGNCLRIRVNMTLIRKNCSSLSSPSYREIASSIAWIFQQLIASRDEIFSSKILQVTCTIADASCRATADGKKELIISFLDNLLMVDSSASFVGLEILAALVYQNGYGSDGDLSLLRSLGTSIGKWVDLPPQILKKAFKLAVHDLPFNLAMYTRREKLSGVVFNRLWSVYVKWQEQCSDEATLAPLRRSLICCRDTNSTTNVEDIVMLVNSIVSE</sequence>
<dbReference type="InParanoid" id="A0A1E7FX99"/>
<proteinExistence type="predicted"/>
<evidence type="ECO:0000313" key="1">
    <source>
        <dbReference type="EMBL" id="OEU22766.1"/>
    </source>
</evidence>